<geneLocation type="plasmid" evidence="3">
    <name>pts417</name>
</geneLocation>
<proteinExistence type="predicted"/>
<dbReference type="EMBL" id="CP020371">
    <property type="protein sequence ID" value="AUB85077.1"/>
    <property type="molecule type" value="Genomic_DNA"/>
</dbReference>
<dbReference type="InterPro" id="IPR000086">
    <property type="entry name" value="NUDIX_hydrolase_dom"/>
</dbReference>
<dbReference type="PROSITE" id="PS51462">
    <property type="entry name" value="NUDIX"/>
    <property type="match status" value="1"/>
</dbReference>
<gene>
    <name evidence="2" type="ORF">THSYN_29540</name>
</gene>
<dbReference type="CDD" id="cd03674">
    <property type="entry name" value="NUDIX_Hydrolase"/>
    <property type="match status" value="1"/>
</dbReference>
<dbReference type="PANTHER" id="PTHR43736">
    <property type="entry name" value="ADP-RIBOSE PYROPHOSPHATASE"/>
    <property type="match status" value="1"/>
</dbReference>
<keyword evidence="2" id="KW-0614">Plasmid</keyword>
<evidence type="ECO:0000259" key="1">
    <source>
        <dbReference type="PROSITE" id="PS51462"/>
    </source>
</evidence>
<feature type="domain" description="Nudix hydrolase" evidence="1">
    <location>
        <begin position="44"/>
        <end position="187"/>
    </location>
</feature>
<dbReference type="PANTHER" id="PTHR43736:SF1">
    <property type="entry name" value="DIHYDRONEOPTERIN TRIPHOSPHATE DIPHOSPHATASE"/>
    <property type="match status" value="1"/>
</dbReference>
<protein>
    <submittedName>
        <fullName evidence="2">Nucleoside triphosphate hydrolase</fullName>
    </submittedName>
</protein>
<evidence type="ECO:0000313" key="3">
    <source>
        <dbReference type="Proteomes" id="UP000232638"/>
    </source>
</evidence>
<dbReference type="OrthoDB" id="129709at2"/>
<dbReference type="Gene3D" id="3.90.79.10">
    <property type="entry name" value="Nucleoside Triphosphate Pyrophosphohydrolase"/>
    <property type="match status" value="1"/>
</dbReference>
<dbReference type="KEGG" id="tsy:THSYN_29540"/>
<sequence length="207" mass="23706">MHRRALLKRLAAHQTRFMEESAYVARARVFIRAHEDCFHSDLWPGHVTGSAWVVNPSRERVLLLHHRKHDQWFQPGGHADGDGDILRVSLRETAEETGLDPSHIRLVDDALFDVDIHSIPESEQGPAHEHIDIRFLVEMDDDLSIPGNDESHQVLWVPLAQVVRFNNSLSTHRMVEKTRRLRPKSIARRALGSETASGTRWYQAPEG</sequence>
<dbReference type="RefSeq" id="WP_100922729.1">
    <property type="nucleotide sequence ID" value="NZ_CP020371.1"/>
</dbReference>
<dbReference type="Proteomes" id="UP000232638">
    <property type="component" value="Plasmid pTs417"/>
</dbReference>
<keyword evidence="3" id="KW-1185">Reference proteome</keyword>
<evidence type="ECO:0000313" key="2">
    <source>
        <dbReference type="EMBL" id="AUB85077.1"/>
    </source>
</evidence>
<dbReference type="GO" id="GO:0016787">
    <property type="term" value="F:hydrolase activity"/>
    <property type="evidence" value="ECO:0007669"/>
    <property type="project" value="UniProtKB-KW"/>
</dbReference>
<reference evidence="2 3" key="1">
    <citation type="submission" date="2017-03" db="EMBL/GenBank/DDBJ databases">
        <title>Complete genome sequence of Candidatus 'Thiodictyon syntrophicum' sp. nov. strain Cad16T, a photolithoautotroph purple sulfur bacterium isolated from an alpine meromictic lake.</title>
        <authorList>
            <person name="Luedin S.M."/>
            <person name="Pothier J.F."/>
            <person name="Danza F."/>
            <person name="Storelli N."/>
            <person name="Wittwer M."/>
            <person name="Tonolla M."/>
        </authorList>
    </citation>
    <scope>NUCLEOTIDE SEQUENCE [LARGE SCALE GENOMIC DNA]</scope>
    <source>
        <strain evidence="2 3">Cad16T</strain>
        <plasmid evidence="3">Plasmid pts417</plasmid>
    </source>
</reference>
<dbReference type="AlphaFoldDB" id="A0A2K8UHR7"/>
<dbReference type="SUPFAM" id="SSF55811">
    <property type="entry name" value="Nudix"/>
    <property type="match status" value="1"/>
</dbReference>
<dbReference type="Pfam" id="PF00293">
    <property type="entry name" value="NUDIX"/>
    <property type="match status" value="1"/>
</dbReference>
<name>A0A2K8UHR7_9GAMM</name>
<dbReference type="InterPro" id="IPR015797">
    <property type="entry name" value="NUDIX_hydrolase-like_dom_sf"/>
</dbReference>
<keyword evidence="2" id="KW-0378">Hydrolase</keyword>
<organism evidence="2 3">
    <name type="scientific">Candidatus Thiodictyon syntrophicum</name>
    <dbReference type="NCBI Taxonomy" id="1166950"/>
    <lineage>
        <taxon>Bacteria</taxon>
        <taxon>Pseudomonadati</taxon>
        <taxon>Pseudomonadota</taxon>
        <taxon>Gammaproteobacteria</taxon>
        <taxon>Chromatiales</taxon>
        <taxon>Chromatiaceae</taxon>
        <taxon>Thiodictyon</taxon>
    </lineage>
</organism>
<accession>A0A2K8UHR7</accession>